<reference evidence="2 3" key="1">
    <citation type="submission" date="2019-12" db="EMBL/GenBank/DDBJ databases">
        <title>Mucilaginibacter sp. HME9299 genome sequencing and assembly.</title>
        <authorList>
            <person name="Kang H."/>
            <person name="Kim H."/>
            <person name="Joh K."/>
        </authorList>
    </citation>
    <scope>NUCLEOTIDE SEQUENCE [LARGE SCALE GENOMIC DNA]</scope>
    <source>
        <strain evidence="2 3">HME9299</strain>
    </source>
</reference>
<feature type="transmembrane region" description="Helical" evidence="1">
    <location>
        <begin position="115"/>
        <end position="137"/>
    </location>
</feature>
<evidence type="ECO:0000313" key="3">
    <source>
        <dbReference type="Proteomes" id="UP000434850"/>
    </source>
</evidence>
<dbReference type="Proteomes" id="UP000434850">
    <property type="component" value="Unassembled WGS sequence"/>
</dbReference>
<proteinExistence type="predicted"/>
<sequence length="148" mass="16675">MKTLYDSFLQWIAGTTWGHFIAGASEGQEDATVVRNIFIQDLYLYAMCYLLFIAAGALFYYYFMLNKRGGSGFGFKLKYWIYTLLTAALLTFTLTTLTSVATVSRFHSLHTLKYCLGLGIINALYTAALFFGTSLIVKKFSVANRTPF</sequence>
<evidence type="ECO:0000256" key="1">
    <source>
        <dbReference type="SAM" id="Phobius"/>
    </source>
</evidence>
<evidence type="ECO:0000313" key="2">
    <source>
        <dbReference type="EMBL" id="MVN90518.1"/>
    </source>
</evidence>
<protein>
    <submittedName>
        <fullName evidence="2">Uncharacterized protein</fullName>
    </submittedName>
</protein>
<accession>A0A6I4I973</accession>
<name>A0A6I4I973_9SPHI</name>
<dbReference type="RefSeq" id="WP_157540302.1">
    <property type="nucleotide sequence ID" value="NZ_WQLA01000002.1"/>
</dbReference>
<keyword evidence="1" id="KW-0812">Transmembrane</keyword>
<organism evidence="2 3">
    <name type="scientific">Mucilaginibacter aquatilis</name>
    <dbReference type="NCBI Taxonomy" id="1517760"/>
    <lineage>
        <taxon>Bacteria</taxon>
        <taxon>Pseudomonadati</taxon>
        <taxon>Bacteroidota</taxon>
        <taxon>Sphingobacteriia</taxon>
        <taxon>Sphingobacteriales</taxon>
        <taxon>Sphingobacteriaceae</taxon>
        <taxon>Mucilaginibacter</taxon>
    </lineage>
</organism>
<dbReference type="AlphaFoldDB" id="A0A6I4I973"/>
<feature type="transmembrane region" description="Helical" evidence="1">
    <location>
        <begin position="79"/>
        <end position="103"/>
    </location>
</feature>
<gene>
    <name evidence="2" type="ORF">GO816_05205</name>
</gene>
<comment type="caution">
    <text evidence="2">The sequence shown here is derived from an EMBL/GenBank/DDBJ whole genome shotgun (WGS) entry which is preliminary data.</text>
</comment>
<feature type="transmembrane region" description="Helical" evidence="1">
    <location>
        <begin position="42"/>
        <end position="63"/>
    </location>
</feature>
<keyword evidence="3" id="KW-1185">Reference proteome</keyword>
<dbReference type="OrthoDB" id="764930at2"/>
<keyword evidence="1" id="KW-0472">Membrane</keyword>
<dbReference type="EMBL" id="WQLA01000002">
    <property type="protein sequence ID" value="MVN90518.1"/>
    <property type="molecule type" value="Genomic_DNA"/>
</dbReference>
<keyword evidence="1" id="KW-1133">Transmembrane helix</keyword>